<feature type="transmembrane region" description="Helical" evidence="6">
    <location>
        <begin position="376"/>
        <end position="400"/>
    </location>
</feature>
<reference evidence="7 8" key="1">
    <citation type="submission" date="2016-10" db="EMBL/GenBank/DDBJ databases">
        <authorList>
            <person name="de Groot N.N."/>
        </authorList>
    </citation>
    <scope>NUCLEOTIDE SEQUENCE [LARGE SCALE GENOMIC DNA]</scope>
    <source>
        <strain evidence="7 8">TC2-24</strain>
    </source>
</reference>
<keyword evidence="4 6" id="KW-1133">Transmembrane helix</keyword>
<evidence type="ECO:0000313" key="8">
    <source>
        <dbReference type="Proteomes" id="UP000199373"/>
    </source>
</evidence>
<evidence type="ECO:0000313" key="7">
    <source>
        <dbReference type="EMBL" id="SEV87093.1"/>
    </source>
</evidence>
<keyword evidence="5 6" id="KW-0472">Membrane</keyword>
<evidence type="ECO:0000256" key="3">
    <source>
        <dbReference type="ARBA" id="ARBA00022692"/>
    </source>
</evidence>
<sequence>MMEGSRTKRTIQNSQMSLLLFLIQVLIGFYSRKVFLDHLGDEVIGLNTTLGNILGFLNLAELGIGIAMATSLYQPIHDQDRHTIREILGVQGFLYKRIALLLCLLSIPIIIALPFIFPSTACGIAYVYVAYIVFLSGSIFGYLWNYRQVLIQADQKNYKLMPWVHGLRYVKILLQIFVLIFFSWGIWGWIIIEFIGNVATVLAINYVMRKEYPWLYAEKTSTKDLIHKYHGLIVKTKQVFVHKIALFVIEQTAPLIIYAFVSLTMVTFYGNYMILIGYVVTLMNVVFEGMGASIGNLVAEKNRAHTLDVFWELFTSRIWIAGIACYGLYLFIGPFITLWIGSRYLLGETTLLLLVATMFIRITRSVVDSFKNAYQLFADVWAPIAEAAIHLGGAILLGYFWGLNGILLGGILSQIIIVLIWKPYYTFRKGLGASPLSYYLQFVVHCAVLLVFACLAKALYQHFYVWQDGSDWLMLVVWLTVSLLFFIVTTFITLYILTAGMRMFARRMIRITTHKL</sequence>
<accession>A0A1I0MFD9</accession>
<keyword evidence="8" id="KW-1185">Reference proteome</keyword>
<dbReference type="AlphaFoldDB" id="A0A1I0MFD9"/>
<feature type="transmembrane region" description="Helical" evidence="6">
    <location>
        <begin position="94"/>
        <end position="117"/>
    </location>
</feature>
<evidence type="ECO:0000256" key="1">
    <source>
        <dbReference type="ARBA" id="ARBA00004651"/>
    </source>
</evidence>
<feature type="transmembrane region" description="Helical" evidence="6">
    <location>
        <begin position="244"/>
        <end position="269"/>
    </location>
</feature>
<protein>
    <submittedName>
        <fullName evidence="7">Membrane protein involved in the export of O-antigen and teichoic acid</fullName>
    </submittedName>
</protein>
<dbReference type="Proteomes" id="UP000199373">
    <property type="component" value="Unassembled WGS sequence"/>
</dbReference>
<evidence type="ECO:0000256" key="5">
    <source>
        <dbReference type="ARBA" id="ARBA00023136"/>
    </source>
</evidence>
<gene>
    <name evidence="7" type="ORF">SAMN04487850_0620</name>
</gene>
<evidence type="ECO:0000256" key="2">
    <source>
        <dbReference type="ARBA" id="ARBA00022475"/>
    </source>
</evidence>
<keyword evidence="3 6" id="KW-0812">Transmembrane</keyword>
<name>A0A1I0MFD9_9BACT</name>
<organism evidence="7 8">
    <name type="scientific">Prevotella aff. ruminicola Tc2-24</name>
    <dbReference type="NCBI Taxonomy" id="81582"/>
    <lineage>
        <taxon>Bacteria</taxon>
        <taxon>Pseudomonadati</taxon>
        <taxon>Bacteroidota</taxon>
        <taxon>Bacteroidia</taxon>
        <taxon>Bacteroidales</taxon>
        <taxon>Prevotellaceae</taxon>
        <taxon>Prevotella</taxon>
    </lineage>
</organism>
<proteinExistence type="predicted"/>
<feature type="transmembrane region" description="Helical" evidence="6">
    <location>
        <begin position="166"/>
        <end position="184"/>
    </location>
</feature>
<feature type="transmembrane region" description="Helical" evidence="6">
    <location>
        <begin position="52"/>
        <end position="73"/>
    </location>
</feature>
<dbReference type="EMBL" id="FOIQ01000001">
    <property type="protein sequence ID" value="SEV87093.1"/>
    <property type="molecule type" value="Genomic_DNA"/>
</dbReference>
<feature type="transmembrane region" description="Helical" evidence="6">
    <location>
        <begin position="472"/>
        <end position="497"/>
    </location>
</feature>
<feature type="transmembrane region" description="Helical" evidence="6">
    <location>
        <begin position="346"/>
        <end position="364"/>
    </location>
</feature>
<evidence type="ECO:0000256" key="6">
    <source>
        <dbReference type="SAM" id="Phobius"/>
    </source>
</evidence>
<dbReference type="GO" id="GO:0005886">
    <property type="term" value="C:plasma membrane"/>
    <property type="evidence" value="ECO:0007669"/>
    <property type="project" value="UniProtKB-SubCell"/>
</dbReference>
<evidence type="ECO:0000256" key="4">
    <source>
        <dbReference type="ARBA" id="ARBA00022989"/>
    </source>
</evidence>
<dbReference type="RefSeq" id="WP_177178364.1">
    <property type="nucleotide sequence ID" value="NZ_FOIQ01000001.1"/>
</dbReference>
<feature type="transmembrane region" description="Helical" evidence="6">
    <location>
        <begin position="436"/>
        <end position="460"/>
    </location>
</feature>
<feature type="transmembrane region" description="Helical" evidence="6">
    <location>
        <begin position="406"/>
        <end position="424"/>
    </location>
</feature>
<feature type="transmembrane region" description="Helical" evidence="6">
    <location>
        <begin position="123"/>
        <end position="145"/>
    </location>
</feature>
<dbReference type="PANTHER" id="PTHR30250">
    <property type="entry name" value="PST FAMILY PREDICTED COLANIC ACID TRANSPORTER"/>
    <property type="match status" value="1"/>
</dbReference>
<feature type="transmembrane region" description="Helical" evidence="6">
    <location>
        <begin position="318"/>
        <end position="340"/>
    </location>
</feature>
<dbReference type="InterPro" id="IPR050833">
    <property type="entry name" value="Poly_Biosynth_Transport"/>
</dbReference>
<feature type="transmembrane region" description="Helical" evidence="6">
    <location>
        <begin position="190"/>
        <end position="208"/>
    </location>
</feature>
<dbReference type="PANTHER" id="PTHR30250:SF26">
    <property type="entry name" value="PSMA PROTEIN"/>
    <property type="match status" value="1"/>
</dbReference>
<comment type="subcellular location">
    <subcellularLocation>
        <location evidence="1">Cell membrane</location>
        <topology evidence="1">Multi-pass membrane protein</topology>
    </subcellularLocation>
</comment>
<keyword evidence="2" id="KW-1003">Cell membrane</keyword>
<feature type="transmembrane region" description="Helical" evidence="6">
    <location>
        <begin position="275"/>
        <end position="298"/>
    </location>
</feature>